<keyword evidence="1" id="KW-0472">Membrane</keyword>
<organism evidence="4 5">
    <name type="scientific">Winogradskyella maritima</name>
    <dbReference type="NCBI Taxonomy" id="1517766"/>
    <lineage>
        <taxon>Bacteria</taxon>
        <taxon>Pseudomonadati</taxon>
        <taxon>Bacteroidota</taxon>
        <taxon>Flavobacteriia</taxon>
        <taxon>Flavobacteriales</taxon>
        <taxon>Flavobacteriaceae</taxon>
        <taxon>Winogradskyella</taxon>
    </lineage>
</organism>
<dbReference type="SUPFAM" id="SSF54001">
    <property type="entry name" value="Cysteine proteinases"/>
    <property type="match status" value="1"/>
</dbReference>
<gene>
    <name evidence="4" type="ORF">ACFOSX_12355</name>
</gene>
<dbReference type="InterPro" id="IPR024618">
    <property type="entry name" value="DUF3857"/>
</dbReference>
<feature type="signal peptide" evidence="2">
    <location>
        <begin position="1"/>
        <end position="20"/>
    </location>
</feature>
<evidence type="ECO:0000256" key="1">
    <source>
        <dbReference type="SAM" id="Phobius"/>
    </source>
</evidence>
<dbReference type="Gene3D" id="3.10.620.30">
    <property type="match status" value="1"/>
</dbReference>
<evidence type="ECO:0000256" key="2">
    <source>
        <dbReference type="SAM" id="SignalP"/>
    </source>
</evidence>
<keyword evidence="5" id="KW-1185">Reference proteome</keyword>
<dbReference type="Gene3D" id="2.60.40.3140">
    <property type="match status" value="1"/>
</dbReference>
<comment type="caution">
    <text evidence="4">The sequence shown here is derived from an EMBL/GenBank/DDBJ whole genome shotgun (WGS) entry which is preliminary data.</text>
</comment>
<dbReference type="EMBL" id="JBHSAT010000022">
    <property type="protein sequence ID" value="MFC3878021.1"/>
    <property type="molecule type" value="Genomic_DNA"/>
</dbReference>
<feature type="domain" description="DUF3857" evidence="3">
    <location>
        <begin position="63"/>
        <end position="227"/>
    </location>
</feature>
<sequence>MTKPIFATILLFCFMLSVHAQLKKGETPNWVAFQDYSKTPDIDSDDISYGLLQLLRDEQLHAQRQERYIRSVIHILEQVGVQDASSISINYDPTYQTLILHDITVIRNEERIDKLNLNDFQTLRKESNAENYIYDGSLDAMVNLADIRKGDIIDFSYTIKGFNPMHGGSFSGGFSMDEYQPLGRIHARILSQTPLNYKLVNSKLATHESQVNGMYEYAWEATNVPAVNFEFNTPASDFVYQNIFFSSYNNWAEVAKWAMPIYKPVKPDTKLQNKINSIKATYEEDYDRVSSALKFVQNEVRYLGLEDGIGSYKPFSPNKVFSQRFGDCKDKSYLLITMLKGMGINAYPVLINSTYGKALDKFLPSPRIFDHVTVKVVFDDEIEVFYDPTISNQGGLADNVYFPDYGYGLVIQEDTVALENIENTSTNMVEVYDTFAVDNIGGGGTLNIYTVYHQQEADAMRASLQSNSLTSVSEEFLSFYNGLYDDVEVLEKPTFEDDTLSNKITIYESYKIGKLWTPMENSENNITMVFTPYNISNIMMVPESEDRKTSYDLVYPSTRQHNITVKLPERWSIRTEESSINSKSFYYTLEIKTNPAKNILYLNHYYKNQNTSVAPEDFSEYYSNIMQLQNNLSYLVYIDKRKADVTVGDSSSNTSLGTTKSKSWIPMVLALLIIGAVIGIYVVRAKRA</sequence>
<dbReference type="Pfam" id="PF12969">
    <property type="entry name" value="DUF3857"/>
    <property type="match status" value="1"/>
</dbReference>
<evidence type="ECO:0000313" key="4">
    <source>
        <dbReference type="EMBL" id="MFC3878021.1"/>
    </source>
</evidence>
<proteinExistence type="predicted"/>
<dbReference type="Proteomes" id="UP001595812">
    <property type="component" value="Unassembled WGS sequence"/>
</dbReference>
<evidence type="ECO:0000313" key="5">
    <source>
        <dbReference type="Proteomes" id="UP001595812"/>
    </source>
</evidence>
<reference evidence="5" key="1">
    <citation type="journal article" date="2019" name="Int. J. Syst. Evol. Microbiol.">
        <title>The Global Catalogue of Microorganisms (GCM) 10K type strain sequencing project: providing services to taxonomists for standard genome sequencing and annotation.</title>
        <authorList>
            <consortium name="The Broad Institute Genomics Platform"/>
            <consortium name="The Broad Institute Genome Sequencing Center for Infectious Disease"/>
            <person name="Wu L."/>
            <person name="Ma J."/>
        </authorList>
    </citation>
    <scope>NUCLEOTIDE SEQUENCE [LARGE SCALE GENOMIC DNA]</scope>
    <source>
        <strain evidence="5">CECT 8979</strain>
    </source>
</reference>
<name>A0ABV8AIY2_9FLAO</name>
<keyword evidence="1" id="KW-0812">Transmembrane</keyword>
<keyword evidence="1" id="KW-1133">Transmembrane helix</keyword>
<feature type="transmembrane region" description="Helical" evidence="1">
    <location>
        <begin position="664"/>
        <end position="683"/>
    </location>
</feature>
<keyword evidence="2" id="KW-0732">Signal</keyword>
<dbReference type="InterPro" id="IPR038765">
    <property type="entry name" value="Papain-like_cys_pep_sf"/>
</dbReference>
<dbReference type="RefSeq" id="WP_386101560.1">
    <property type="nucleotide sequence ID" value="NZ_JBHSAT010000022.1"/>
</dbReference>
<feature type="chain" id="PRO_5046870718" evidence="2">
    <location>
        <begin position="21"/>
        <end position="688"/>
    </location>
</feature>
<protein>
    <submittedName>
        <fullName evidence="4">DUF3857 domain-containing transglutaminase family protein</fullName>
    </submittedName>
</protein>
<accession>A0ABV8AIY2</accession>
<evidence type="ECO:0000259" key="3">
    <source>
        <dbReference type="Pfam" id="PF12969"/>
    </source>
</evidence>